<reference evidence="1" key="1">
    <citation type="submission" date="2020-04" db="EMBL/GenBank/DDBJ databases">
        <authorList>
            <person name="Chiriac C."/>
            <person name="Salcher M."/>
            <person name="Ghai R."/>
            <person name="Kavagutti S V."/>
        </authorList>
    </citation>
    <scope>NUCLEOTIDE SEQUENCE</scope>
</reference>
<sequence length="124" mass="12448">MAITLAATLRNNRLDAITTFAGASPKLRVYTAAYAAVLYESVCNATFAPAASGGVLTANAIASGTATGLGVAAIARLYKSDGTTMVVEGLTVGTTGTNIVITNTTIAINDVVTTSSFTITEGNP</sequence>
<dbReference type="EMBL" id="LR796211">
    <property type="protein sequence ID" value="CAB4127532.1"/>
    <property type="molecule type" value="Genomic_DNA"/>
</dbReference>
<evidence type="ECO:0000313" key="1">
    <source>
        <dbReference type="EMBL" id="CAB4127532.1"/>
    </source>
</evidence>
<name>A0A6J5L1P5_9CAUD</name>
<organism evidence="1">
    <name type="scientific">uncultured Caudovirales phage</name>
    <dbReference type="NCBI Taxonomy" id="2100421"/>
    <lineage>
        <taxon>Viruses</taxon>
        <taxon>Duplodnaviria</taxon>
        <taxon>Heunggongvirae</taxon>
        <taxon>Uroviricota</taxon>
        <taxon>Caudoviricetes</taxon>
        <taxon>Peduoviridae</taxon>
        <taxon>Maltschvirus</taxon>
        <taxon>Maltschvirus maltsch</taxon>
    </lineage>
</organism>
<accession>A0A6J5L1P5</accession>
<gene>
    <name evidence="1" type="ORF">UFOVP92_23</name>
</gene>
<proteinExistence type="predicted"/>
<protein>
    <submittedName>
        <fullName evidence="1">Uncharacterized protein</fullName>
    </submittedName>
</protein>